<dbReference type="InterPro" id="IPR021255">
    <property type="entry name" value="DUF2807"/>
</dbReference>
<dbReference type="Gene3D" id="2.160.20.120">
    <property type="match status" value="1"/>
</dbReference>
<comment type="caution">
    <text evidence="2">The sequence shown here is derived from an EMBL/GenBank/DDBJ whole genome shotgun (WGS) entry which is preliminary data.</text>
</comment>
<reference evidence="2" key="1">
    <citation type="journal article" date="2014" name="Front. Microbiol.">
        <title>High frequency of phylogenetically diverse reductive dehalogenase-homologous genes in deep subseafloor sedimentary metagenomes.</title>
        <authorList>
            <person name="Kawai M."/>
            <person name="Futagami T."/>
            <person name="Toyoda A."/>
            <person name="Takaki Y."/>
            <person name="Nishi S."/>
            <person name="Hori S."/>
            <person name="Arai W."/>
            <person name="Tsubouchi T."/>
            <person name="Morono Y."/>
            <person name="Uchiyama I."/>
            <person name="Ito T."/>
            <person name="Fujiyama A."/>
            <person name="Inagaki F."/>
            <person name="Takami H."/>
        </authorList>
    </citation>
    <scope>NUCLEOTIDE SEQUENCE</scope>
    <source>
        <strain evidence="2">Expedition CK06-06</strain>
    </source>
</reference>
<protein>
    <recommendedName>
        <fullName evidence="1">Putative auto-transporter adhesin head GIN domain-containing protein</fullName>
    </recommendedName>
</protein>
<proteinExistence type="predicted"/>
<evidence type="ECO:0000259" key="1">
    <source>
        <dbReference type="Pfam" id="PF10988"/>
    </source>
</evidence>
<dbReference type="AlphaFoldDB" id="X1BUT7"/>
<gene>
    <name evidence="2" type="ORF">S01H4_41392</name>
</gene>
<dbReference type="PANTHER" id="PTHR39200:SF1">
    <property type="entry name" value="AUTO-TRANSPORTER ADHESIN HEAD GIN DOMAIN-CONTAINING PROTEIN-RELATED"/>
    <property type="match status" value="1"/>
</dbReference>
<dbReference type="EMBL" id="BART01022633">
    <property type="protein sequence ID" value="GAG98825.1"/>
    <property type="molecule type" value="Genomic_DNA"/>
</dbReference>
<evidence type="ECO:0000313" key="2">
    <source>
        <dbReference type="EMBL" id="GAG98825.1"/>
    </source>
</evidence>
<feature type="domain" description="Putative auto-transporter adhesin head GIN" evidence="1">
    <location>
        <begin position="2"/>
        <end position="94"/>
    </location>
</feature>
<feature type="non-terminal residue" evidence="2">
    <location>
        <position position="1"/>
    </location>
</feature>
<accession>X1BUT7</accession>
<organism evidence="2">
    <name type="scientific">marine sediment metagenome</name>
    <dbReference type="NCBI Taxonomy" id="412755"/>
    <lineage>
        <taxon>unclassified sequences</taxon>
        <taxon>metagenomes</taxon>
        <taxon>ecological metagenomes</taxon>
    </lineage>
</organism>
<name>X1BUT7_9ZZZZ</name>
<sequence length="99" mass="10108">SLSLTNSGSGKIDLNVKAEQLSSTLSGSGTINLKGTATGHDLILSGSGRIKAYDLITEKTTALIAGSGSVDVNVSKELSSKVSGSGRIRYKGDPKIISQ</sequence>
<dbReference type="Pfam" id="PF10988">
    <property type="entry name" value="DUF2807"/>
    <property type="match status" value="1"/>
</dbReference>
<dbReference type="PANTHER" id="PTHR39200">
    <property type="entry name" value="HYPOTHETICAL EXPORTED PROTEIN"/>
    <property type="match status" value="1"/>
</dbReference>